<name>A0ABX5QBI5_9BACL</name>
<dbReference type="Gene3D" id="3.40.50.1390">
    <property type="entry name" value="Resolvase, N-terminal catalytic domain"/>
    <property type="match status" value="1"/>
</dbReference>
<keyword evidence="4" id="KW-1185">Reference proteome</keyword>
<dbReference type="Pfam" id="PF00239">
    <property type="entry name" value="Resolvase"/>
    <property type="match status" value="1"/>
</dbReference>
<dbReference type="SUPFAM" id="SSF46689">
    <property type="entry name" value="Homeodomain-like"/>
    <property type="match status" value="1"/>
</dbReference>
<dbReference type="InterPro" id="IPR009057">
    <property type="entry name" value="Homeodomain-like_sf"/>
</dbReference>
<evidence type="ECO:0000259" key="2">
    <source>
        <dbReference type="PROSITE" id="PS51736"/>
    </source>
</evidence>
<gene>
    <name evidence="3" type="ORF">C0674_07150</name>
</gene>
<proteinExistence type="inferred from homology"/>
<feature type="domain" description="Resolvase/invertase-type recombinase catalytic" evidence="2">
    <location>
        <begin position="1"/>
        <end position="125"/>
    </location>
</feature>
<protein>
    <submittedName>
        <fullName evidence="3">Resolvase</fullName>
    </submittedName>
</protein>
<reference evidence="3 4" key="1">
    <citation type="submission" date="2018-01" db="EMBL/GenBank/DDBJ databases">
        <title>Complete genome sequencing of Sporolactobacillus terrae DLG3.</title>
        <authorList>
            <person name="Nam Y.-D."/>
            <person name="Kang J."/>
            <person name="Chung W.-H."/>
        </authorList>
    </citation>
    <scope>NUCLEOTIDE SEQUENCE [LARGE SCALE GENOMIC DNA]</scope>
    <source>
        <strain evidence="3 4">DLG3</strain>
    </source>
</reference>
<evidence type="ECO:0000256" key="1">
    <source>
        <dbReference type="ARBA" id="ARBA00009913"/>
    </source>
</evidence>
<dbReference type="Gene3D" id="1.10.10.60">
    <property type="entry name" value="Homeodomain-like"/>
    <property type="match status" value="1"/>
</dbReference>
<evidence type="ECO:0000313" key="4">
    <source>
        <dbReference type="Proteomes" id="UP000285882"/>
    </source>
</evidence>
<accession>A0ABX5QBI5</accession>
<dbReference type="PROSITE" id="PS51736">
    <property type="entry name" value="RECOMBINASES_3"/>
    <property type="match status" value="1"/>
</dbReference>
<comment type="similarity">
    <text evidence="1">Belongs to the site-specific recombinase resolvase family.</text>
</comment>
<dbReference type="SMART" id="SM00857">
    <property type="entry name" value="Resolvase"/>
    <property type="match status" value="1"/>
</dbReference>
<sequence>MSRRTLHYWVSSYEKLGLKEIFLDRTSELKQDLPNFKILLSRLKSGDSLVVPKLDSFARSYSEAMTIVSNLFHMQVTVNILNMGIMDSTPDGEHIFKIFCAFTRAEREFVITRTQEGKEQARKHEGFREGRPRKFNDQQIEYALSLLTFSSFGEVAEITGISESTLARYKRKSFSKMRN</sequence>
<evidence type="ECO:0000313" key="3">
    <source>
        <dbReference type="EMBL" id="QAA24015.1"/>
    </source>
</evidence>
<organism evidence="3 4">
    <name type="scientific">Sporolactobacillus terrae</name>
    <dbReference type="NCBI Taxonomy" id="269673"/>
    <lineage>
        <taxon>Bacteria</taxon>
        <taxon>Bacillati</taxon>
        <taxon>Bacillota</taxon>
        <taxon>Bacilli</taxon>
        <taxon>Bacillales</taxon>
        <taxon>Sporolactobacillaceae</taxon>
        <taxon>Sporolactobacillus</taxon>
    </lineage>
</organism>
<dbReference type="InterPro" id="IPR006119">
    <property type="entry name" value="Resolv_N"/>
</dbReference>
<dbReference type="CDD" id="cd03768">
    <property type="entry name" value="SR_ResInv"/>
    <property type="match status" value="1"/>
</dbReference>
<dbReference type="InterPro" id="IPR036162">
    <property type="entry name" value="Resolvase-like_N_sf"/>
</dbReference>
<dbReference type="EMBL" id="CP025688">
    <property type="protein sequence ID" value="QAA24015.1"/>
    <property type="molecule type" value="Genomic_DNA"/>
</dbReference>
<dbReference type="Proteomes" id="UP000285882">
    <property type="component" value="Chromosome"/>
</dbReference>
<dbReference type="SUPFAM" id="SSF53041">
    <property type="entry name" value="Resolvase-like"/>
    <property type="match status" value="1"/>
</dbReference>